<keyword evidence="2" id="KW-0238">DNA-binding</keyword>
<keyword evidence="3" id="KW-1185">Reference proteome</keyword>
<organism evidence="2 3">
    <name type="scientific">Arabidopsis thaliana</name>
    <name type="common">Mouse-ear cress</name>
    <dbReference type="NCBI Taxonomy" id="3702"/>
    <lineage>
        <taxon>Eukaryota</taxon>
        <taxon>Viridiplantae</taxon>
        <taxon>Streptophyta</taxon>
        <taxon>Embryophyta</taxon>
        <taxon>Tracheophyta</taxon>
        <taxon>Spermatophyta</taxon>
        <taxon>Magnoliopsida</taxon>
        <taxon>eudicotyledons</taxon>
        <taxon>Gunneridae</taxon>
        <taxon>Pentapetalae</taxon>
        <taxon>rosids</taxon>
        <taxon>malvids</taxon>
        <taxon>Brassicales</taxon>
        <taxon>Brassicaceae</taxon>
        <taxon>Camelineae</taxon>
        <taxon>Arabidopsis</taxon>
    </lineage>
</organism>
<evidence type="ECO:0000313" key="2">
    <source>
        <dbReference type="EMBL" id="AEE77392.1"/>
    </source>
</evidence>
<dbReference type="eggNOG" id="ENOG502QXH2">
    <property type="taxonomic scope" value="Eukaryota"/>
</dbReference>
<dbReference type="GeneID" id="822426"/>
<dbReference type="GO" id="GO:0003677">
    <property type="term" value="F:DNA binding"/>
    <property type="evidence" value="ECO:0007669"/>
    <property type="project" value="UniProtKB-KW"/>
</dbReference>
<reference evidence="3" key="2">
    <citation type="journal article" date="2017" name="Plant J.">
        <title>Araport11: a complete reannotation of the Arabidopsis thaliana reference genome.</title>
        <authorList>
            <person name="Cheng C.Y."/>
            <person name="Krishnakumar V."/>
            <person name="Chan A.P."/>
            <person name="Thibaud-Nissen F."/>
            <person name="Schobel S."/>
            <person name="Town C.D."/>
        </authorList>
    </citation>
    <scope>GENOME REANNOTATION</scope>
    <source>
        <strain evidence="3">cv. Columbia</strain>
    </source>
</reference>
<dbReference type="PaxDb" id="3702-AT3G28020.1"/>
<dbReference type="Proteomes" id="UP000006548">
    <property type="component" value="Chromosome 3"/>
</dbReference>
<dbReference type="Araport" id="AT3G28020"/>
<dbReference type="EMBL" id="CP002686">
    <property type="protein sequence ID" value="AEE77392.1"/>
    <property type="molecule type" value="Genomic_DNA"/>
</dbReference>
<dbReference type="iPTMnet" id="F4IXT2"/>
<evidence type="ECO:0000313" key="3">
    <source>
        <dbReference type="Proteomes" id="UP000006548"/>
    </source>
</evidence>
<dbReference type="RefSeq" id="NP_189441.2">
    <property type="nucleotide sequence ID" value="NM_113720.2"/>
</dbReference>
<dbReference type="AlphaFoldDB" id="F4IXT2"/>
<evidence type="ECO:0000313" key="1">
    <source>
        <dbReference type="Araport" id="AT3G28020"/>
    </source>
</evidence>
<dbReference type="ProteomicsDB" id="207738"/>
<dbReference type="PANTHER" id="PTHR32387">
    <property type="entry name" value="WU:FJ29H11"/>
    <property type="match status" value="1"/>
</dbReference>
<accession>F4IXT2</accession>
<dbReference type="InterPro" id="IPR052957">
    <property type="entry name" value="Auxin_embryo_med"/>
</dbReference>
<dbReference type="PANTHER" id="PTHR32387:SF3">
    <property type="entry name" value="ATP_DNA BINDING PROTEIN"/>
    <property type="match status" value="1"/>
</dbReference>
<dbReference type="InParanoid" id="F4IXT2"/>
<name>F4IXT2_ARATH</name>
<protein>
    <submittedName>
        <fullName evidence="2">DNA-binding protein</fullName>
    </submittedName>
</protein>
<dbReference type="ExpressionAtlas" id="F4IXT2">
    <property type="expression patterns" value="differential"/>
</dbReference>
<sequence length="246" mass="27655">MAESTKQHIDLIRETKFSIGRAYNPLTEDLHQAHRNCNLGYIVPEWVEKRPSLVDIQKINGFGSAIPTTTIIMPLKSDKVKPVKEQLSNVHPEIHYQDKVSIVNSHGIVSETNLVSRKSIDAESQKLTVKNENRVGRRGEVEELLTTLVFLLGDRLALGDSFPPSIYAFLPTEMEILSLHRLDDMWNQGILSCVPSAFVNAFTSLVKKTDAFSFLPVKVSNYEELNDVRESIMARVLAEGNVPSRL</sequence>
<dbReference type="TAIR" id="AT3G28020"/>
<reference evidence="2 3" key="1">
    <citation type="journal article" date="2000" name="Nature">
        <title>Sequence and analysis of chromosome 3 of the plant Arabidopsis thaliana.</title>
        <authorList>
            <consortium name="European Union Chromosome 3 Arabidopsis Sequencing Consortium"/>
            <consortium name="Institute for Genomic Research"/>
            <consortium name="Kazusa DNA Research Institute"/>
            <person name="Salanoubat M."/>
            <person name="Lemcke K."/>
            <person name="Rieger M."/>
            <person name="Ansorge W."/>
            <person name="Unseld M."/>
            <person name="Fartmann B."/>
            <person name="Valle G."/>
            <person name="Blocker H."/>
            <person name="Perez-Alonso M."/>
            <person name="Obermaier B."/>
            <person name="Delseny M."/>
            <person name="Boutry M."/>
            <person name="Grivell L.A."/>
            <person name="Mache R."/>
            <person name="Puigdomenech P."/>
            <person name="De Simone V."/>
            <person name="Choisne N."/>
            <person name="Artiguenave F."/>
            <person name="Robert C."/>
            <person name="Brottier P."/>
            <person name="Wincker P."/>
            <person name="Cattolico L."/>
            <person name="Weissenbach J."/>
            <person name="Saurin W."/>
            <person name="Quetier F."/>
            <person name="Schafer M."/>
            <person name="Muller-Auer S."/>
            <person name="Gabel C."/>
            <person name="Fuchs M."/>
            <person name="Benes V."/>
            <person name="Wurmbach E."/>
            <person name="Drzonek H."/>
            <person name="Erfle H."/>
            <person name="Jordan N."/>
            <person name="Bangert S."/>
            <person name="Wiedelmann R."/>
            <person name="Kranz H."/>
            <person name="Voss H."/>
            <person name="Holland R."/>
            <person name="Brandt P."/>
            <person name="Nyakatura G."/>
            <person name="Vezzi A."/>
            <person name="D'Angelo M."/>
            <person name="Pallavicini A."/>
            <person name="Toppo S."/>
            <person name="Simionati B."/>
            <person name="Conrad A."/>
            <person name="Hornischer K."/>
            <person name="Kauer G."/>
            <person name="Lohnert T.H."/>
            <person name="Nordsiek G."/>
            <person name="Reichelt J."/>
            <person name="Scharfe M."/>
            <person name="Schon O."/>
            <person name="Bargues M."/>
            <person name="Terol J."/>
            <person name="Climent J."/>
            <person name="Navarro P."/>
            <person name="Collado C."/>
            <person name="Perez-Perez A."/>
            <person name="Ottenwalder B."/>
            <person name="Duchemin D."/>
            <person name="Cooke R."/>
            <person name="Laudie M."/>
            <person name="Berger-Llauro C."/>
            <person name="Purnelle B."/>
            <person name="Masuy D."/>
            <person name="de Haan M."/>
            <person name="Maarse A.C."/>
            <person name="Alcaraz J.P."/>
            <person name="Cottet A."/>
            <person name="Casacuberta E."/>
            <person name="Monfort A."/>
            <person name="Argiriou A."/>
            <person name="flores M."/>
            <person name="Liguori R."/>
            <person name="Vitale D."/>
            <person name="Mannhaupt G."/>
            <person name="Haase D."/>
            <person name="Schoof H."/>
            <person name="Rudd S."/>
            <person name="Zaccaria P."/>
            <person name="Mewes H.W."/>
            <person name="Mayer K.F."/>
            <person name="Kaul S."/>
            <person name="Town C.D."/>
            <person name="Koo H.L."/>
            <person name="Tallon L.J."/>
            <person name="Jenkins J."/>
            <person name="Rooney T."/>
            <person name="Rizzo M."/>
            <person name="Walts A."/>
            <person name="Utterback T."/>
            <person name="Fujii C.Y."/>
            <person name="Shea T.P."/>
            <person name="Creasy T.H."/>
            <person name="Haas B."/>
            <person name="Maiti R."/>
            <person name="Wu D."/>
            <person name="Peterson J."/>
            <person name="Van Aken S."/>
            <person name="Pai G."/>
            <person name="Militscher J."/>
            <person name="Sellers P."/>
            <person name="Gill J.E."/>
            <person name="Feldblyum T.V."/>
            <person name="Preuss D."/>
            <person name="Lin X."/>
            <person name="Nierman W.C."/>
            <person name="Salzberg S.L."/>
            <person name="White O."/>
            <person name="Venter J.C."/>
            <person name="Fraser C.M."/>
            <person name="Kaneko T."/>
            <person name="Nakamura Y."/>
            <person name="Sato S."/>
            <person name="Kato T."/>
            <person name="Asamizu E."/>
            <person name="Sasamoto S."/>
            <person name="Kimura T."/>
            <person name="Idesawa K."/>
            <person name="Kawashima K."/>
            <person name="Kishida Y."/>
            <person name="Kiyokawa C."/>
            <person name="Kohara M."/>
            <person name="Matsumoto M."/>
            <person name="Matsuno A."/>
            <person name="Muraki A."/>
            <person name="Nakayama S."/>
            <person name="Nakazaki N."/>
            <person name="Shinpo S."/>
            <person name="Takeuchi C."/>
            <person name="Wada T."/>
            <person name="Watanabe A."/>
            <person name="Yamada M."/>
            <person name="Yasuda M."/>
            <person name="Tabata S."/>
        </authorList>
    </citation>
    <scope>NUCLEOTIDE SEQUENCE [LARGE SCALE GENOMIC DNA]</scope>
    <source>
        <strain evidence="3">cv. Columbia</strain>
    </source>
</reference>
<gene>
    <name evidence="1 2" type="ordered locus">At3g28020</name>
</gene>
<dbReference type="HOGENOM" id="CLU_1130415_0_0_1"/>
<proteinExistence type="predicted"/>
<dbReference type="KEGG" id="ath:AT3G28020"/>